<comment type="catalytic activity">
    <reaction evidence="10">
        <text>(S)-2,3,4,5-tetrahydrodipicolinate + NADP(+) + H2O = (2S,4S)-4-hydroxy-2,3,4,5-tetrahydrodipicolinate + NADPH + H(+)</text>
        <dbReference type="Rhea" id="RHEA:35331"/>
        <dbReference type="ChEBI" id="CHEBI:15377"/>
        <dbReference type="ChEBI" id="CHEBI:15378"/>
        <dbReference type="ChEBI" id="CHEBI:16845"/>
        <dbReference type="ChEBI" id="CHEBI:57783"/>
        <dbReference type="ChEBI" id="CHEBI:58349"/>
        <dbReference type="ChEBI" id="CHEBI:67139"/>
        <dbReference type="EC" id="1.17.1.8"/>
    </reaction>
</comment>
<dbReference type="PIRSF" id="PIRSF000161">
    <property type="entry name" value="DHPR"/>
    <property type="match status" value="1"/>
</dbReference>
<dbReference type="Pfam" id="PF01113">
    <property type="entry name" value="DapB_N"/>
    <property type="match status" value="1"/>
</dbReference>
<name>A0ABV6XWT4_9ACTN</name>
<evidence type="ECO:0000256" key="2">
    <source>
        <dbReference type="ARBA" id="ARBA00022605"/>
    </source>
</evidence>
<dbReference type="PANTHER" id="PTHR20836">
    <property type="entry name" value="DIHYDRODIPICOLINATE REDUCTASE"/>
    <property type="match status" value="1"/>
</dbReference>
<evidence type="ECO:0000256" key="7">
    <source>
        <dbReference type="ARBA" id="ARBA00023154"/>
    </source>
</evidence>
<protein>
    <recommendedName>
        <fullName evidence="9 12">4-hydroxy-tetrahydrodipicolinate reductase</fullName>
        <ecNumber evidence="9 12">1.17.1.8</ecNumber>
    </recommendedName>
</protein>
<evidence type="ECO:0000256" key="3">
    <source>
        <dbReference type="ARBA" id="ARBA00022857"/>
    </source>
</evidence>
<evidence type="ECO:0000256" key="8">
    <source>
        <dbReference type="ARBA" id="ARBA00037922"/>
    </source>
</evidence>
<dbReference type="InterPro" id="IPR036291">
    <property type="entry name" value="NAD(P)-bd_dom_sf"/>
</dbReference>
<comment type="catalytic activity">
    <reaction evidence="11">
        <text>(S)-2,3,4,5-tetrahydrodipicolinate + NAD(+) + H2O = (2S,4S)-4-hydroxy-2,3,4,5-tetrahydrodipicolinate + NADH + H(+)</text>
        <dbReference type="Rhea" id="RHEA:35323"/>
        <dbReference type="ChEBI" id="CHEBI:15377"/>
        <dbReference type="ChEBI" id="CHEBI:15378"/>
        <dbReference type="ChEBI" id="CHEBI:16845"/>
        <dbReference type="ChEBI" id="CHEBI:57540"/>
        <dbReference type="ChEBI" id="CHEBI:57945"/>
        <dbReference type="ChEBI" id="CHEBI:67139"/>
        <dbReference type="EC" id="1.17.1.8"/>
    </reaction>
</comment>
<dbReference type="SUPFAM" id="SSF55347">
    <property type="entry name" value="Glyceraldehyde-3-phosphate dehydrogenase-like, C-terminal domain"/>
    <property type="match status" value="1"/>
</dbReference>
<evidence type="ECO:0000313" key="15">
    <source>
        <dbReference type="EMBL" id="MFC1442409.1"/>
    </source>
</evidence>
<dbReference type="InterPro" id="IPR022663">
    <property type="entry name" value="DapB_C"/>
</dbReference>
<keyword evidence="2" id="KW-0028">Amino-acid biosynthesis</keyword>
<dbReference type="EC" id="1.17.1.8" evidence="9 12"/>
<evidence type="ECO:0000256" key="1">
    <source>
        <dbReference type="ARBA" id="ARBA00006642"/>
    </source>
</evidence>
<evidence type="ECO:0000256" key="5">
    <source>
        <dbReference type="ARBA" id="ARBA00023002"/>
    </source>
</evidence>
<comment type="caution">
    <text evidence="15">The sequence shown here is derived from an EMBL/GenBank/DDBJ whole genome shotgun (WGS) entry which is preliminary data.</text>
</comment>
<reference evidence="15 16" key="1">
    <citation type="submission" date="2024-06" db="EMBL/GenBank/DDBJ databases">
        <authorList>
            <person name="Lee S.D."/>
        </authorList>
    </citation>
    <scope>NUCLEOTIDE SEQUENCE [LARGE SCALE GENOMIC DNA]</scope>
    <source>
        <strain evidence="15 16">N1-10</strain>
    </source>
</reference>
<feature type="domain" description="Dihydrodipicolinate reductase N-terminal" evidence="13">
    <location>
        <begin position="3"/>
        <end position="127"/>
    </location>
</feature>
<comment type="similarity">
    <text evidence="1">Belongs to the DapB family.</text>
</comment>
<organism evidence="15 16">
    <name type="scientific">Streptacidiphilus jeojiensis</name>
    <dbReference type="NCBI Taxonomy" id="3229225"/>
    <lineage>
        <taxon>Bacteria</taxon>
        <taxon>Bacillati</taxon>
        <taxon>Actinomycetota</taxon>
        <taxon>Actinomycetes</taxon>
        <taxon>Kitasatosporales</taxon>
        <taxon>Streptomycetaceae</taxon>
        <taxon>Streptacidiphilus</taxon>
    </lineage>
</organism>
<evidence type="ECO:0000256" key="4">
    <source>
        <dbReference type="ARBA" id="ARBA00022915"/>
    </source>
</evidence>
<dbReference type="RefSeq" id="WP_380567462.1">
    <property type="nucleotide sequence ID" value="NZ_JBEUKS010000012.1"/>
</dbReference>
<proteinExistence type="inferred from homology"/>
<dbReference type="PANTHER" id="PTHR20836:SF0">
    <property type="entry name" value="4-HYDROXY-TETRAHYDRODIPICOLINATE REDUCTASE 1, CHLOROPLASTIC-RELATED"/>
    <property type="match status" value="1"/>
</dbReference>
<dbReference type="Proteomes" id="UP001592581">
    <property type="component" value="Unassembled WGS sequence"/>
</dbReference>
<dbReference type="Gene3D" id="3.40.50.720">
    <property type="entry name" value="NAD(P)-binding Rossmann-like Domain"/>
    <property type="match status" value="1"/>
</dbReference>
<dbReference type="SUPFAM" id="SSF51735">
    <property type="entry name" value="NAD(P)-binding Rossmann-fold domains"/>
    <property type="match status" value="1"/>
</dbReference>
<dbReference type="InterPro" id="IPR023940">
    <property type="entry name" value="DHDPR_bac"/>
</dbReference>
<keyword evidence="4" id="KW-0220">Diaminopimelate biosynthesis</keyword>
<dbReference type="GO" id="GO:0008839">
    <property type="term" value="F:4-hydroxy-tetrahydrodipicolinate reductase"/>
    <property type="evidence" value="ECO:0007669"/>
    <property type="project" value="UniProtKB-EC"/>
</dbReference>
<dbReference type="Pfam" id="PF05173">
    <property type="entry name" value="DapB_C"/>
    <property type="match status" value="1"/>
</dbReference>
<sequence length="268" mass="27401">MAVRLCIAGATGWTGSAVARAAAEREEFTLISGVARTHAGTDLGTALGRGPMDVPLYPTVQGALDAGEVDVLIDYTSHLSVKDHVLTALQHGVAVVVGSSGLSADDFAEIDAAATRAGRGVVASGNFSITAALLQYTALLAAEHLPTWEIVEYADSAKADAPGGTARELAERLAGVHTPHLDVALADTGGVPGARGATVAATQVHSIRLPGYTLSVEAAFGLPGERLTIRHDAGPDATPYVDGTLLAAVKATQRTGLVRGLDALLFEH</sequence>
<evidence type="ECO:0000256" key="10">
    <source>
        <dbReference type="ARBA" id="ARBA00049080"/>
    </source>
</evidence>
<evidence type="ECO:0000256" key="11">
    <source>
        <dbReference type="ARBA" id="ARBA00049396"/>
    </source>
</evidence>
<dbReference type="CDD" id="cd02274">
    <property type="entry name" value="DHDPR_N"/>
    <property type="match status" value="1"/>
</dbReference>
<evidence type="ECO:0000259" key="13">
    <source>
        <dbReference type="Pfam" id="PF01113"/>
    </source>
</evidence>
<keyword evidence="3" id="KW-0521">NADP</keyword>
<comment type="pathway">
    <text evidence="8">Amino-acid biosynthesis; L-lysine biosynthesis via DAP pathway; (S)-tetrahydrodipicolinate from L-aspartate: step 4/4.</text>
</comment>
<keyword evidence="16" id="KW-1185">Reference proteome</keyword>
<evidence type="ECO:0000256" key="9">
    <source>
        <dbReference type="ARBA" id="ARBA00038983"/>
    </source>
</evidence>
<evidence type="ECO:0000256" key="12">
    <source>
        <dbReference type="NCBIfam" id="TIGR00036"/>
    </source>
</evidence>
<dbReference type="NCBIfam" id="TIGR00036">
    <property type="entry name" value="dapB"/>
    <property type="match status" value="1"/>
</dbReference>
<gene>
    <name evidence="15" type="primary">dapB</name>
    <name evidence="15" type="ORF">ABUW04_29570</name>
</gene>
<accession>A0ABV6XWT4</accession>
<evidence type="ECO:0000313" key="16">
    <source>
        <dbReference type="Proteomes" id="UP001592581"/>
    </source>
</evidence>
<dbReference type="InterPro" id="IPR000846">
    <property type="entry name" value="DapB_N"/>
</dbReference>
<dbReference type="Gene3D" id="3.30.360.10">
    <property type="entry name" value="Dihydrodipicolinate Reductase, domain 2"/>
    <property type="match status" value="1"/>
</dbReference>
<feature type="domain" description="Dihydrodipicolinate reductase C-terminal" evidence="14">
    <location>
        <begin position="133"/>
        <end position="263"/>
    </location>
</feature>
<keyword evidence="6" id="KW-0520">NAD</keyword>
<dbReference type="EMBL" id="JBEUKS010000012">
    <property type="protein sequence ID" value="MFC1442409.1"/>
    <property type="molecule type" value="Genomic_DNA"/>
</dbReference>
<evidence type="ECO:0000256" key="6">
    <source>
        <dbReference type="ARBA" id="ARBA00023027"/>
    </source>
</evidence>
<keyword evidence="5 15" id="KW-0560">Oxidoreductase</keyword>
<evidence type="ECO:0000259" key="14">
    <source>
        <dbReference type="Pfam" id="PF05173"/>
    </source>
</evidence>
<keyword evidence="7" id="KW-0457">Lysine biosynthesis</keyword>